<comment type="similarity">
    <text evidence="1 4 7">Belongs to the tRNA pseudouridine synthase TruA family.</text>
</comment>
<dbReference type="InterPro" id="IPR020095">
    <property type="entry name" value="PsdUridine_synth_TruA_C"/>
</dbReference>
<sequence>MRKATGLIVDEMRRAPGRGCPTTDLETASGCGAAAERFSATLVLKLGYDGTRYSGFAEQPDRCTVAGEVRQAMETFLRRPIELICAGRTDAGVHAIGQHVSVAVLPAECEIPRARWLRAMDALLPPDISVAGVFRARRGFSARFDARDRTYTYRIAAGSVRPALIRPYVWWHRLELDEGAMRDAATCLVGEHDFKSFCRASSAAGRPTSRRVLDVDFAHESELGENVLAFTIRGNAFLHSMVRTIVGSLAEVGTHRRDPAWLADALAARDRAAAGPTAPACGLCFMDVSYDSGELEGWL</sequence>
<feature type="binding site" evidence="4 6">
    <location>
        <position position="151"/>
    </location>
    <ligand>
        <name>substrate</name>
    </ligand>
</feature>
<organism evidence="9 10">
    <name type="scientific">Coriobacterium glomerans (strain ATCC 49209 / DSM 20642 / JCM 10262 / PW2)</name>
    <dbReference type="NCBI Taxonomy" id="700015"/>
    <lineage>
        <taxon>Bacteria</taxon>
        <taxon>Bacillati</taxon>
        <taxon>Actinomycetota</taxon>
        <taxon>Coriobacteriia</taxon>
        <taxon>Coriobacteriales</taxon>
        <taxon>Coriobacteriaceae</taxon>
        <taxon>Coriobacterium</taxon>
    </lineage>
</organism>
<dbReference type="Gene3D" id="3.30.70.580">
    <property type="entry name" value="Pseudouridine synthase I, catalytic domain, N-terminal subdomain"/>
    <property type="match status" value="1"/>
</dbReference>
<feature type="domain" description="Pseudouridine synthase I TruA alpha/beta" evidence="8">
    <location>
        <begin position="184"/>
        <end position="291"/>
    </location>
</feature>
<feature type="active site" description="Nucleophile" evidence="4 5">
    <location>
        <position position="90"/>
    </location>
</feature>
<dbReference type="RefSeq" id="WP_013709143.1">
    <property type="nucleotide sequence ID" value="NC_015389.1"/>
</dbReference>
<dbReference type="STRING" id="700015.Corgl_1299"/>
<evidence type="ECO:0000256" key="7">
    <source>
        <dbReference type="RuleBase" id="RU003792"/>
    </source>
</evidence>
<dbReference type="eggNOG" id="COG0101">
    <property type="taxonomic scope" value="Bacteria"/>
</dbReference>
<keyword evidence="10" id="KW-1185">Reference proteome</keyword>
<dbReference type="InterPro" id="IPR001406">
    <property type="entry name" value="PsdUridine_synth_TruA"/>
</dbReference>
<dbReference type="KEGG" id="cgo:Corgl_1299"/>
<accession>F2N8L7</accession>
<dbReference type="PANTHER" id="PTHR11142:SF0">
    <property type="entry name" value="TRNA PSEUDOURIDINE SYNTHASE-LIKE 1"/>
    <property type="match status" value="1"/>
</dbReference>
<dbReference type="HAMAP" id="MF_00171">
    <property type="entry name" value="TruA"/>
    <property type="match status" value="1"/>
</dbReference>
<dbReference type="PIRSF" id="PIRSF001430">
    <property type="entry name" value="tRNA_psdUrid_synth"/>
    <property type="match status" value="1"/>
</dbReference>
<dbReference type="InterPro" id="IPR020103">
    <property type="entry name" value="PsdUridine_synth_cat_dom_sf"/>
</dbReference>
<proteinExistence type="inferred from homology"/>
<keyword evidence="2 4" id="KW-0819">tRNA processing</keyword>
<dbReference type="InterPro" id="IPR020097">
    <property type="entry name" value="PsdUridine_synth_TruA_a/b_dom"/>
</dbReference>
<dbReference type="GO" id="GO:0160147">
    <property type="term" value="F:tRNA pseudouridine(38-40) synthase activity"/>
    <property type="evidence" value="ECO:0007669"/>
    <property type="project" value="UniProtKB-EC"/>
</dbReference>
<comment type="function">
    <text evidence="4">Formation of pseudouridine at positions 38, 39 and 40 in the anticodon stem and loop of transfer RNAs.</text>
</comment>
<evidence type="ECO:0000256" key="4">
    <source>
        <dbReference type="HAMAP-Rule" id="MF_00171"/>
    </source>
</evidence>
<dbReference type="NCBIfam" id="TIGR00071">
    <property type="entry name" value="hisT_truA"/>
    <property type="match status" value="1"/>
</dbReference>
<dbReference type="EMBL" id="CP002628">
    <property type="protein sequence ID" value="AEB07400.1"/>
    <property type="molecule type" value="Genomic_DNA"/>
</dbReference>
<dbReference type="SUPFAM" id="SSF55120">
    <property type="entry name" value="Pseudouridine synthase"/>
    <property type="match status" value="1"/>
</dbReference>
<evidence type="ECO:0000313" key="10">
    <source>
        <dbReference type="Proteomes" id="UP000006851"/>
    </source>
</evidence>
<evidence type="ECO:0000259" key="8">
    <source>
        <dbReference type="Pfam" id="PF01416"/>
    </source>
</evidence>
<dbReference type="HOGENOM" id="CLU_014673_0_2_11"/>
<dbReference type="GO" id="GO:0003723">
    <property type="term" value="F:RNA binding"/>
    <property type="evidence" value="ECO:0007669"/>
    <property type="project" value="InterPro"/>
</dbReference>
<protein>
    <recommendedName>
        <fullName evidence="4">tRNA pseudouridine synthase A</fullName>
        <ecNumber evidence="4">5.4.99.12</ecNumber>
    </recommendedName>
    <alternativeName>
        <fullName evidence="4">tRNA pseudouridine(38-40) synthase</fullName>
    </alternativeName>
    <alternativeName>
        <fullName evidence="4">tRNA pseudouridylate synthase I</fullName>
    </alternativeName>
    <alternativeName>
        <fullName evidence="4">tRNA-uridine isomerase I</fullName>
    </alternativeName>
</protein>
<keyword evidence="3 4" id="KW-0413">Isomerase</keyword>
<feature type="domain" description="Pseudouridine synthase I TruA alpha/beta" evidence="8">
    <location>
        <begin position="48"/>
        <end position="132"/>
    </location>
</feature>
<gene>
    <name evidence="4" type="primary">truA</name>
    <name evidence="9" type="ordered locus">Corgl_1299</name>
</gene>
<comment type="subunit">
    <text evidence="4">Homodimer.</text>
</comment>
<dbReference type="CDD" id="cd02570">
    <property type="entry name" value="PseudoU_synth_EcTruA"/>
    <property type="match status" value="1"/>
</dbReference>
<dbReference type="PANTHER" id="PTHR11142">
    <property type="entry name" value="PSEUDOURIDYLATE SYNTHASE"/>
    <property type="match status" value="1"/>
</dbReference>
<dbReference type="EC" id="5.4.99.12" evidence="4"/>
<reference evidence="10" key="1">
    <citation type="journal article" date="2013" name="Stand. Genomic Sci.">
        <title>Complete genome sequence of Coriobacterium glomerans type strain (PW2(T)) from the midgut of Pyrrhocoris apterus L. (red soldier bug).</title>
        <authorList>
            <person name="Stackebrandt E."/>
            <person name="Zeytun A."/>
            <person name="Lapidus A."/>
            <person name="Nolan M."/>
            <person name="Lucas S."/>
            <person name="Hammon N."/>
            <person name="Deshpande S."/>
            <person name="Cheng J.F."/>
            <person name="Tapia R."/>
            <person name="Goodwin L.A."/>
            <person name="Pitluck S."/>
            <person name="Liolios K."/>
            <person name="Pagani I."/>
            <person name="Ivanova N."/>
            <person name="Mavromatis K."/>
            <person name="Mikhailova N."/>
            <person name="Huntemann M."/>
            <person name="Pati A."/>
            <person name="Chen A."/>
            <person name="Palaniappan K."/>
            <person name="Chang Y.J."/>
            <person name="Land M."/>
            <person name="Hauser L."/>
            <person name="Rohde M."/>
            <person name="Pukall R."/>
            <person name="Goker M."/>
            <person name="Detter J.C."/>
            <person name="Woyke T."/>
            <person name="Bristow J."/>
            <person name="Eisen J.A."/>
            <person name="Markowitz V."/>
            <person name="Hugenholtz P."/>
            <person name="Kyrpides N.C."/>
            <person name="Klenk H.P."/>
        </authorList>
    </citation>
    <scope>NUCLEOTIDE SEQUENCE</scope>
    <source>
        <strain evidence="10">ATCC 49209 / DSM 20642 / JCM 10262 / PW2</strain>
    </source>
</reference>
<comment type="catalytic activity">
    <reaction evidence="4 7">
        <text>uridine(38/39/40) in tRNA = pseudouridine(38/39/40) in tRNA</text>
        <dbReference type="Rhea" id="RHEA:22376"/>
        <dbReference type="Rhea" id="RHEA-COMP:10085"/>
        <dbReference type="Rhea" id="RHEA-COMP:10087"/>
        <dbReference type="ChEBI" id="CHEBI:65314"/>
        <dbReference type="ChEBI" id="CHEBI:65315"/>
        <dbReference type="EC" id="5.4.99.12"/>
    </reaction>
</comment>
<dbReference type="InterPro" id="IPR020094">
    <property type="entry name" value="TruA/RsuA/RluB/E/F_N"/>
</dbReference>
<name>F2N8L7_CORGP</name>
<evidence type="ECO:0000256" key="6">
    <source>
        <dbReference type="PIRSR" id="PIRSR001430-2"/>
    </source>
</evidence>
<evidence type="ECO:0000256" key="1">
    <source>
        <dbReference type="ARBA" id="ARBA00009375"/>
    </source>
</evidence>
<evidence type="ECO:0000256" key="3">
    <source>
        <dbReference type="ARBA" id="ARBA00023235"/>
    </source>
</evidence>
<dbReference type="AlphaFoldDB" id="F2N8L7"/>
<evidence type="ECO:0000313" key="9">
    <source>
        <dbReference type="EMBL" id="AEB07400.1"/>
    </source>
</evidence>
<evidence type="ECO:0000256" key="2">
    <source>
        <dbReference type="ARBA" id="ARBA00022694"/>
    </source>
</evidence>
<dbReference type="GO" id="GO:0031119">
    <property type="term" value="P:tRNA pseudouridine synthesis"/>
    <property type="evidence" value="ECO:0007669"/>
    <property type="project" value="UniProtKB-UniRule"/>
</dbReference>
<dbReference type="Gene3D" id="3.30.70.660">
    <property type="entry name" value="Pseudouridine synthase I, catalytic domain, C-terminal subdomain"/>
    <property type="match status" value="1"/>
</dbReference>
<dbReference type="Proteomes" id="UP000006851">
    <property type="component" value="Chromosome"/>
</dbReference>
<comment type="caution">
    <text evidence="4">Lacks conserved residue(s) required for the propagation of feature annotation.</text>
</comment>
<evidence type="ECO:0000256" key="5">
    <source>
        <dbReference type="PIRSR" id="PIRSR001430-1"/>
    </source>
</evidence>
<dbReference type="Pfam" id="PF01416">
    <property type="entry name" value="PseudoU_synth_1"/>
    <property type="match status" value="2"/>
</dbReference>